<dbReference type="EMBL" id="CM039426">
    <property type="protein sequence ID" value="KAI4357294.1"/>
    <property type="molecule type" value="Genomic_DNA"/>
</dbReference>
<proteinExistence type="predicted"/>
<dbReference type="Proteomes" id="UP000828941">
    <property type="component" value="Chromosome 1"/>
</dbReference>
<gene>
    <name evidence="1" type="ORF">L6164_001253</name>
</gene>
<protein>
    <submittedName>
        <fullName evidence="1">Uncharacterized protein</fullName>
    </submittedName>
</protein>
<accession>A0ACB9QAC9</accession>
<organism evidence="1 2">
    <name type="scientific">Bauhinia variegata</name>
    <name type="common">Purple orchid tree</name>
    <name type="synonym">Phanera variegata</name>
    <dbReference type="NCBI Taxonomy" id="167791"/>
    <lineage>
        <taxon>Eukaryota</taxon>
        <taxon>Viridiplantae</taxon>
        <taxon>Streptophyta</taxon>
        <taxon>Embryophyta</taxon>
        <taxon>Tracheophyta</taxon>
        <taxon>Spermatophyta</taxon>
        <taxon>Magnoliopsida</taxon>
        <taxon>eudicotyledons</taxon>
        <taxon>Gunneridae</taxon>
        <taxon>Pentapetalae</taxon>
        <taxon>rosids</taxon>
        <taxon>fabids</taxon>
        <taxon>Fabales</taxon>
        <taxon>Fabaceae</taxon>
        <taxon>Cercidoideae</taxon>
        <taxon>Cercideae</taxon>
        <taxon>Bauhiniinae</taxon>
        <taxon>Bauhinia</taxon>
    </lineage>
</organism>
<reference evidence="1 2" key="1">
    <citation type="journal article" date="2022" name="DNA Res.">
        <title>Chromosomal-level genome assembly of the orchid tree Bauhinia variegata (Leguminosae; Cercidoideae) supports the allotetraploid origin hypothesis of Bauhinia.</title>
        <authorList>
            <person name="Zhong Y."/>
            <person name="Chen Y."/>
            <person name="Zheng D."/>
            <person name="Pang J."/>
            <person name="Liu Y."/>
            <person name="Luo S."/>
            <person name="Meng S."/>
            <person name="Qian L."/>
            <person name="Wei D."/>
            <person name="Dai S."/>
            <person name="Zhou R."/>
        </authorList>
    </citation>
    <scope>NUCLEOTIDE SEQUENCE [LARGE SCALE GENOMIC DNA]</scope>
    <source>
        <strain evidence="1">BV-YZ2020</strain>
    </source>
</reference>
<comment type="caution">
    <text evidence="1">The sequence shown here is derived from an EMBL/GenBank/DDBJ whole genome shotgun (WGS) entry which is preliminary data.</text>
</comment>
<name>A0ACB9QAC9_BAUVA</name>
<evidence type="ECO:0000313" key="1">
    <source>
        <dbReference type="EMBL" id="KAI4357294.1"/>
    </source>
</evidence>
<evidence type="ECO:0000313" key="2">
    <source>
        <dbReference type="Proteomes" id="UP000828941"/>
    </source>
</evidence>
<sequence>MKYVKNMRVDHKPHGNLSKALIRDSGWRKTPVGWFKLNTDGACNLKEGFASCRAILRDCNGEWIVGVVNNLRKASDPAVELWGALVGL</sequence>
<keyword evidence="2" id="KW-1185">Reference proteome</keyword>